<dbReference type="AlphaFoldDB" id="A0A060RKE6"/>
<dbReference type="EMBL" id="CCBC010000139">
    <property type="protein sequence ID" value="CDO17818.1"/>
    <property type="molecule type" value="Genomic_DNA"/>
</dbReference>
<dbReference type="Proteomes" id="UP000027584">
    <property type="component" value="Unassembled WGS sequence"/>
</dbReference>
<evidence type="ECO:0008006" key="3">
    <source>
        <dbReference type="Google" id="ProtNLM"/>
    </source>
</evidence>
<reference evidence="1 2" key="1">
    <citation type="submission" date="2014-02" db="EMBL/GenBank/DDBJ databases">
        <authorList>
            <person name="Manrique M."/>
        </authorList>
    </citation>
    <scope>NUCLEOTIDE SEQUENCE [LARGE SCALE GENOMIC DNA]</scope>
    <source>
        <strain evidence="1 2">LMG17956</strain>
    </source>
</reference>
<reference evidence="1 2" key="2">
    <citation type="submission" date="2014-05" db="EMBL/GenBank/DDBJ databases">
        <title>Genome sequence of Streptococcus gallolyticus.</title>
        <authorList>
            <person name="Del Campo R."/>
        </authorList>
    </citation>
    <scope>NUCLEOTIDE SEQUENCE [LARGE SCALE GENOMIC DNA]</scope>
    <source>
        <strain evidence="1 2">LMG17956</strain>
    </source>
</reference>
<evidence type="ECO:0000313" key="2">
    <source>
        <dbReference type="Proteomes" id="UP000027584"/>
    </source>
</evidence>
<comment type="caution">
    <text evidence="1">The sequence shown here is derived from an EMBL/GenBank/DDBJ whole genome shotgun (WGS) entry which is preliminary data.</text>
</comment>
<dbReference type="RefSeq" id="WP_013642677.1">
    <property type="nucleotide sequence ID" value="NZ_JAKEIN010000001.1"/>
</dbReference>
<organism evidence="1 2">
    <name type="scientific">Streptococcus gallolyticus</name>
    <dbReference type="NCBI Taxonomy" id="315405"/>
    <lineage>
        <taxon>Bacteria</taxon>
        <taxon>Bacillati</taxon>
        <taxon>Bacillota</taxon>
        <taxon>Bacilli</taxon>
        <taxon>Lactobacillales</taxon>
        <taxon>Streptococcaceae</taxon>
        <taxon>Streptococcus</taxon>
    </lineage>
</organism>
<accession>A0A060RKE6</accession>
<evidence type="ECO:0000313" key="1">
    <source>
        <dbReference type="EMBL" id="CDO17818.1"/>
    </source>
</evidence>
<proteinExistence type="predicted"/>
<name>A0A060RKE6_9STRE</name>
<protein>
    <recommendedName>
        <fullName evidence="3">TFIIB-type zinc ribbon-containing protein</fullName>
    </recommendedName>
</protein>
<gene>
    <name evidence="1" type="ORF">BN963_SGAL_01011</name>
</gene>
<sequence length="153" mass="17441">MSNIEVFKIPIPSDNEGFIVLKCPICSEKFMIQVQDVNDDSLIDVWCPKCGLKSDNYLDDDVNDLAENIIQNYVANLLNDFSKDMEKTFRNNKNIQFKGSKKIAKESEMPIGRKVGDFEEKKYLCCDKVVKLRTTTKFEGGYCPFCGELVDGD</sequence>